<proteinExistence type="inferred from homology"/>
<evidence type="ECO:0000256" key="12">
    <source>
        <dbReference type="ARBA" id="ARBA00029757"/>
    </source>
</evidence>
<dbReference type="STRING" id="578942.SAMN05216289_103243"/>
<keyword evidence="7 13" id="KW-0808">Transferase</keyword>
<protein>
    <recommendedName>
        <fullName evidence="4 13">Tetraacyldisaccharide 4'-kinase</fullName>
        <ecNumber evidence="3 13">2.7.1.130</ecNumber>
    </recommendedName>
    <alternativeName>
        <fullName evidence="12 13">Lipid A 4'-kinase</fullName>
    </alternativeName>
</protein>
<dbReference type="RefSeq" id="WP_092405072.1">
    <property type="nucleotide sequence ID" value="NZ_FOVF01000003.1"/>
</dbReference>
<dbReference type="AlphaFoldDB" id="A0A1I4W119"/>
<dbReference type="EC" id="2.7.1.130" evidence="3 13"/>
<dbReference type="UniPathway" id="UPA00359">
    <property type="reaction ID" value="UER00482"/>
</dbReference>
<evidence type="ECO:0000256" key="13">
    <source>
        <dbReference type="HAMAP-Rule" id="MF_00409"/>
    </source>
</evidence>
<dbReference type="GO" id="GO:0009029">
    <property type="term" value="F:lipid-A 4'-kinase activity"/>
    <property type="evidence" value="ECO:0007669"/>
    <property type="project" value="UniProtKB-UniRule"/>
</dbReference>
<evidence type="ECO:0000256" key="5">
    <source>
        <dbReference type="ARBA" id="ARBA00022516"/>
    </source>
</evidence>
<keyword evidence="10 13" id="KW-0067">ATP-binding</keyword>
<comment type="catalytic activity">
    <reaction evidence="13">
        <text>a lipid A disaccharide + ATP = a lipid IVA + ADP + H(+)</text>
        <dbReference type="Rhea" id="RHEA:67840"/>
        <dbReference type="ChEBI" id="CHEBI:15378"/>
        <dbReference type="ChEBI" id="CHEBI:30616"/>
        <dbReference type="ChEBI" id="CHEBI:176343"/>
        <dbReference type="ChEBI" id="CHEBI:176425"/>
        <dbReference type="ChEBI" id="CHEBI:456216"/>
        <dbReference type="EC" id="2.7.1.130"/>
    </reaction>
</comment>
<keyword evidence="5 13" id="KW-0444">Lipid biosynthesis</keyword>
<dbReference type="InterPro" id="IPR003758">
    <property type="entry name" value="LpxK"/>
</dbReference>
<evidence type="ECO:0000256" key="4">
    <source>
        <dbReference type="ARBA" id="ARBA00016436"/>
    </source>
</evidence>
<comment type="similarity">
    <text evidence="13">Belongs to the LpxK family.</text>
</comment>
<comment type="pathway">
    <text evidence="2 13">Glycolipid biosynthesis; lipid IV(A) biosynthesis; lipid IV(A) from (3R)-3-hydroxytetradecanoyl-[acyl-carrier-protein] and UDP-N-acetyl-alpha-D-glucosamine: step 6/6.</text>
</comment>
<dbReference type="OrthoDB" id="9766423at2"/>
<evidence type="ECO:0000256" key="2">
    <source>
        <dbReference type="ARBA" id="ARBA00004870"/>
    </source>
</evidence>
<sequence length="333" mass="35491">MKQADIDRIWYGARPAPWWMCALVPLYGWLYRLVRWPYAFGWRRPARLPLPLIMVGNLTAGGAGKTPLVMALIDALRSRGLTPGVVSRGYGGSATAPTLLDEAPDPRVVGDEPALIRRRTGAAVAVGRDRVAAAGLLQGSGIDVIIADDGLQNPALCRDIEICVVDGQRRFGNGRLLPAGPLREPASRLGHFDFVVCNGGSAQPGEIQMQLQPGQAIPVGHGAAPRSLASFADGKVHAVAGIGNPQRFFASLRACGLDIIEHPFADHHAFSASDFAFADALPVLMTEKDAVKCLELADARFWQVPVDAELPASFFDAVARRLAALHSGQVDGA</sequence>
<keyword evidence="6 13" id="KW-0441">Lipid A biosynthesis</keyword>
<gene>
    <name evidence="13" type="primary">lpxK</name>
    <name evidence="14" type="ORF">SAMN05216289_103243</name>
</gene>
<dbReference type="SUPFAM" id="SSF52540">
    <property type="entry name" value="P-loop containing nucleoside triphosphate hydrolases"/>
    <property type="match status" value="1"/>
</dbReference>
<dbReference type="GO" id="GO:0005886">
    <property type="term" value="C:plasma membrane"/>
    <property type="evidence" value="ECO:0007669"/>
    <property type="project" value="TreeGrafter"/>
</dbReference>
<evidence type="ECO:0000256" key="8">
    <source>
        <dbReference type="ARBA" id="ARBA00022741"/>
    </source>
</evidence>
<name>A0A1I4W119_9GAMM</name>
<comment type="function">
    <text evidence="1 13">Transfers the gamma-phosphate of ATP to the 4'-position of a tetraacyldisaccharide 1-phosphate intermediate (termed DS-1-P) to form tetraacyldisaccharide 1,4'-bis-phosphate (lipid IVA).</text>
</comment>
<keyword evidence="15" id="KW-1185">Reference proteome</keyword>
<dbReference type="GO" id="GO:0009244">
    <property type="term" value="P:lipopolysaccharide core region biosynthetic process"/>
    <property type="evidence" value="ECO:0007669"/>
    <property type="project" value="TreeGrafter"/>
</dbReference>
<reference evidence="14 15" key="1">
    <citation type="submission" date="2016-10" db="EMBL/GenBank/DDBJ databases">
        <authorList>
            <person name="de Groot N.N."/>
        </authorList>
    </citation>
    <scope>NUCLEOTIDE SEQUENCE [LARGE SCALE GENOMIC DNA]</scope>
    <source>
        <strain evidence="14 15">CGMCC 1.7659</strain>
    </source>
</reference>
<feature type="binding site" evidence="13">
    <location>
        <begin position="59"/>
        <end position="66"/>
    </location>
    <ligand>
        <name>ATP</name>
        <dbReference type="ChEBI" id="CHEBI:30616"/>
    </ligand>
</feature>
<keyword evidence="8 13" id="KW-0547">Nucleotide-binding</keyword>
<evidence type="ECO:0000313" key="14">
    <source>
        <dbReference type="EMBL" id="SFN07105.1"/>
    </source>
</evidence>
<evidence type="ECO:0000256" key="1">
    <source>
        <dbReference type="ARBA" id="ARBA00002274"/>
    </source>
</evidence>
<evidence type="ECO:0000256" key="3">
    <source>
        <dbReference type="ARBA" id="ARBA00012071"/>
    </source>
</evidence>
<evidence type="ECO:0000313" key="15">
    <source>
        <dbReference type="Proteomes" id="UP000198575"/>
    </source>
</evidence>
<keyword evidence="11 13" id="KW-0443">Lipid metabolism</keyword>
<keyword evidence="9 13" id="KW-0418">Kinase</keyword>
<dbReference type="Proteomes" id="UP000198575">
    <property type="component" value="Unassembled WGS sequence"/>
</dbReference>
<dbReference type="PANTHER" id="PTHR42724">
    <property type="entry name" value="TETRAACYLDISACCHARIDE 4'-KINASE"/>
    <property type="match status" value="1"/>
</dbReference>
<dbReference type="PANTHER" id="PTHR42724:SF1">
    <property type="entry name" value="TETRAACYLDISACCHARIDE 4'-KINASE, MITOCHONDRIAL-RELATED"/>
    <property type="match status" value="1"/>
</dbReference>
<dbReference type="InterPro" id="IPR027417">
    <property type="entry name" value="P-loop_NTPase"/>
</dbReference>
<dbReference type="NCBIfam" id="TIGR00682">
    <property type="entry name" value="lpxK"/>
    <property type="match status" value="1"/>
</dbReference>
<dbReference type="GO" id="GO:0005524">
    <property type="term" value="F:ATP binding"/>
    <property type="evidence" value="ECO:0007669"/>
    <property type="project" value="UniProtKB-UniRule"/>
</dbReference>
<evidence type="ECO:0000256" key="9">
    <source>
        <dbReference type="ARBA" id="ARBA00022777"/>
    </source>
</evidence>
<dbReference type="GO" id="GO:0009245">
    <property type="term" value="P:lipid A biosynthetic process"/>
    <property type="evidence" value="ECO:0007669"/>
    <property type="project" value="UniProtKB-UniRule"/>
</dbReference>
<dbReference type="EMBL" id="FOVF01000003">
    <property type="protein sequence ID" value="SFN07105.1"/>
    <property type="molecule type" value="Genomic_DNA"/>
</dbReference>
<dbReference type="HAMAP" id="MF_00409">
    <property type="entry name" value="LpxK"/>
    <property type="match status" value="1"/>
</dbReference>
<accession>A0A1I4W119</accession>
<dbReference type="Pfam" id="PF02606">
    <property type="entry name" value="LpxK"/>
    <property type="match status" value="1"/>
</dbReference>
<organism evidence="14 15">
    <name type="scientific">Dokdonella immobilis</name>
    <dbReference type="NCBI Taxonomy" id="578942"/>
    <lineage>
        <taxon>Bacteria</taxon>
        <taxon>Pseudomonadati</taxon>
        <taxon>Pseudomonadota</taxon>
        <taxon>Gammaproteobacteria</taxon>
        <taxon>Lysobacterales</taxon>
        <taxon>Rhodanobacteraceae</taxon>
        <taxon>Dokdonella</taxon>
    </lineage>
</organism>
<evidence type="ECO:0000256" key="6">
    <source>
        <dbReference type="ARBA" id="ARBA00022556"/>
    </source>
</evidence>
<evidence type="ECO:0000256" key="7">
    <source>
        <dbReference type="ARBA" id="ARBA00022679"/>
    </source>
</evidence>
<evidence type="ECO:0000256" key="10">
    <source>
        <dbReference type="ARBA" id="ARBA00022840"/>
    </source>
</evidence>
<evidence type="ECO:0000256" key="11">
    <source>
        <dbReference type="ARBA" id="ARBA00023098"/>
    </source>
</evidence>